<organism evidence="4 5">
    <name type="scientific">Cryptosporidium andersoni</name>
    <dbReference type="NCBI Taxonomy" id="117008"/>
    <lineage>
        <taxon>Eukaryota</taxon>
        <taxon>Sar</taxon>
        <taxon>Alveolata</taxon>
        <taxon>Apicomplexa</taxon>
        <taxon>Conoidasida</taxon>
        <taxon>Coccidia</taxon>
        <taxon>Eucoccidiorida</taxon>
        <taxon>Eimeriorina</taxon>
        <taxon>Cryptosporidiidae</taxon>
        <taxon>Cryptosporidium</taxon>
    </lineage>
</organism>
<comment type="subcellular location">
    <subcellularLocation>
        <location evidence="1">Nucleus</location>
    </subcellularLocation>
</comment>
<evidence type="ECO:0000256" key="3">
    <source>
        <dbReference type="ARBA" id="ARBA00022694"/>
    </source>
</evidence>
<dbReference type="VEuPathDB" id="CryptoDB:cand_038990"/>
<evidence type="ECO:0000256" key="2">
    <source>
        <dbReference type="ARBA" id="ARBA00007331"/>
    </source>
</evidence>
<dbReference type="GeneID" id="92368083"/>
<evidence type="ECO:0000313" key="4">
    <source>
        <dbReference type="EMBL" id="OII77860.1"/>
    </source>
</evidence>
<comment type="similarity">
    <text evidence="2">Belongs to the eukaryotic/archaeal RNase P protein component 3 family.</text>
</comment>
<gene>
    <name evidence="4" type="ORF">cand_038990</name>
</gene>
<protein>
    <submittedName>
        <fullName evidence="4">RNAse P subunit P30 family protein</fullName>
    </submittedName>
</protein>
<keyword evidence="3" id="KW-0819">tRNA processing</keyword>
<dbReference type="Proteomes" id="UP000186804">
    <property type="component" value="Unassembled WGS sequence"/>
</dbReference>
<evidence type="ECO:0000313" key="5">
    <source>
        <dbReference type="Proteomes" id="UP000186804"/>
    </source>
</evidence>
<dbReference type="GO" id="GO:0008033">
    <property type="term" value="P:tRNA processing"/>
    <property type="evidence" value="ECO:0007669"/>
    <property type="project" value="UniProtKB-KW"/>
</dbReference>
<sequence>MYIEVCVNWSDNIEKCIELIKTSYRLGYSGIAFNHSINLSEKCNNLKSNKKQVNNLLTLLVKEGHYCPIQYIYLNPSELSSTGIHNKRFFPKNQFVSLNLSCHNININKKYQSEDDISSEFLQLRRLTIIFDNNDVIPYINALCRGSCNEATEGWSKTLFSDIYQQDYDLIALRPTTQAAFISAISSSDCDIISLDLCSNPRLPFVMRRAQFNLAISRGIFFEIDIGPALSNTNYRKNLCCNLLNFARYIPTKHILITSSSSNIMDLRGPLDLSNLASTLLSMDLDRKPIMNPSDFLVDNVIRALLKGTNRKTYASVLLLEPNN</sequence>
<keyword evidence="5" id="KW-1185">Reference proteome</keyword>
<dbReference type="Pfam" id="PF01876">
    <property type="entry name" value="RNase_P_p30"/>
    <property type="match status" value="1"/>
</dbReference>
<dbReference type="OrthoDB" id="17948at2759"/>
<comment type="caution">
    <text evidence="4">The sequence shown here is derived from an EMBL/GenBank/DDBJ whole genome shotgun (WGS) entry which is preliminary data.</text>
</comment>
<accession>A0A1J4MXP3</accession>
<name>A0A1J4MXP3_9CRYT</name>
<dbReference type="GO" id="GO:0005655">
    <property type="term" value="C:nucleolar ribonuclease P complex"/>
    <property type="evidence" value="ECO:0007669"/>
    <property type="project" value="TreeGrafter"/>
</dbReference>
<dbReference type="EMBL" id="LRBS01000024">
    <property type="protein sequence ID" value="OII77860.1"/>
    <property type="molecule type" value="Genomic_DNA"/>
</dbReference>
<dbReference type="RefSeq" id="XP_067069706.1">
    <property type="nucleotide sequence ID" value="XM_067214120.1"/>
</dbReference>
<dbReference type="Gene3D" id="3.20.20.140">
    <property type="entry name" value="Metal-dependent hydrolases"/>
    <property type="match status" value="1"/>
</dbReference>
<dbReference type="GO" id="GO:0003723">
    <property type="term" value="F:RNA binding"/>
    <property type="evidence" value="ECO:0007669"/>
    <property type="project" value="TreeGrafter"/>
</dbReference>
<dbReference type="AlphaFoldDB" id="A0A1J4MXP3"/>
<dbReference type="PANTHER" id="PTHR13031:SF0">
    <property type="entry name" value="RIBONUCLEASE P PROTEIN SUBUNIT P30"/>
    <property type="match status" value="1"/>
</dbReference>
<dbReference type="InterPro" id="IPR002738">
    <property type="entry name" value="RNase_P_p30"/>
</dbReference>
<dbReference type="SUPFAM" id="SSF89550">
    <property type="entry name" value="PHP domain-like"/>
    <property type="match status" value="1"/>
</dbReference>
<dbReference type="InterPro" id="IPR016195">
    <property type="entry name" value="Pol/histidinol_Pase-like"/>
</dbReference>
<dbReference type="PANTHER" id="PTHR13031">
    <property type="entry name" value="RIBONUCLEASE P SUBUNIT P30"/>
    <property type="match status" value="1"/>
</dbReference>
<evidence type="ECO:0000256" key="1">
    <source>
        <dbReference type="ARBA" id="ARBA00004123"/>
    </source>
</evidence>
<reference evidence="4 5" key="1">
    <citation type="submission" date="2016-10" db="EMBL/GenBank/DDBJ databases">
        <title>Reductive evolution of mitochondrial metabolism and differential evolution of invasion-related proteins in Cryptosporidium.</title>
        <authorList>
            <person name="Liu S."/>
            <person name="Roellig D.M."/>
            <person name="Guo Y."/>
            <person name="Li N."/>
            <person name="Frace M.A."/>
            <person name="Tang K."/>
            <person name="Zhang L."/>
            <person name="Feng Y."/>
            <person name="Xiao L."/>
        </authorList>
    </citation>
    <scope>NUCLEOTIDE SEQUENCE [LARGE SCALE GENOMIC DNA]</scope>
    <source>
        <strain evidence="4">30847</strain>
    </source>
</reference>
<proteinExistence type="inferred from homology"/>